<evidence type="ECO:0000313" key="2">
    <source>
        <dbReference type="EMBL" id="TEU03542.1"/>
    </source>
</evidence>
<keyword evidence="1" id="KW-0472">Membrane</keyword>
<evidence type="ECO:0000313" key="3">
    <source>
        <dbReference type="Proteomes" id="UP000316674"/>
    </source>
</evidence>
<protein>
    <submittedName>
        <fullName evidence="2">Uncharacterized protein</fullName>
    </submittedName>
</protein>
<reference evidence="2 3" key="1">
    <citation type="submission" date="2019-03" db="EMBL/GenBank/DDBJ databases">
        <title>Metabolic potential of uncultured bacteria and archaea associated with petroleum seepage in deep-sea sediments.</title>
        <authorList>
            <person name="Dong X."/>
            <person name="Hubert C."/>
        </authorList>
    </citation>
    <scope>NUCLEOTIDE SEQUENCE [LARGE SCALE GENOMIC DNA]</scope>
    <source>
        <strain evidence="2">E26_bin6</strain>
    </source>
</reference>
<dbReference type="EMBL" id="SOHY01000042">
    <property type="protein sequence ID" value="TEU03542.1"/>
    <property type="molecule type" value="Genomic_DNA"/>
</dbReference>
<dbReference type="AlphaFoldDB" id="A0A523ZIE2"/>
<feature type="transmembrane region" description="Helical" evidence="1">
    <location>
        <begin position="7"/>
        <end position="29"/>
    </location>
</feature>
<feature type="transmembrane region" description="Helical" evidence="1">
    <location>
        <begin position="41"/>
        <end position="61"/>
    </location>
</feature>
<gene>
    <name evidence="2" type="ORF">E3I16_00665</name>
</gene>
<feature type="transmembrane region" description="Helical" evidence="1">
    <location>
        <begin position="73"/>
        <end position="95"/>
    </location>
</feature>
<accession>A0A523ZIE2</accession>
<keyword evidence="1" id="KW-1133">Transmembrane helix</keyword>
<proteinExistence type="predicted"/>
<comment type="caution">
    <text evidence="2">The sequence shown here is derived from an EMBL/GenBank/DDBJ whole genome shotgun (WGS) entry which is preliminary data.</text>
</comment>
<evidence type="ECO:0000256" key="1">
    <source>
        <dbReference type="SAM" id="Phobius"/>
    </source>
</evidence>
<feature type="transmembrane region" description="Helical" evidence="1">
    <location>
        <begin position="122"/>
        <end position="140"/>
    </location>
</feature>
<dbReference type="Proteomes" id="UP000316674">
    <property type="component" value="Unassembled WGS sequence"/>
</dbReference>
<name>A0A523ZIE2_UNCAE</name>
<sequence length="144" mass="15810">MKNKFGSVYFSIFGLIVLGLGIAELIIGIAGKSFTWSILEISGGLLLWKGIILFFAGFFYLSSVKNLSEIHQLAKNVMASVMLWTIAGMQIFAIITESIPGGEGGGWINTREGFLSAYSPPYIPALILLPFSLVTIYYVYAREK</sequence>
<organism evidence="2 3">
    <name type="scientific">Aerophobetes bacterium</name>
    <dbReference type="NCBI Taxonomy" id="2030807"/>
    <lineage>
        <taxon>Bacteria</taxon>
        <taxon>Candidatus Aerophobota</taxon>
    </lineage>
</organism>
<keyword evidence="1" id="KW-0812">Transmembrane</keyword>